<dbReference type="RefSeq" id="WP_005359697.1">
    <property type="nucleotide sequence ID" value="NZ_DS264268.1"/>
</dbReference>
<dbReference type="STRING" id="411463.EUBVEN_00463"/>
<comment type="caution">
    <text evidence="1">The sequence shown here is derived from an EMBL/GenBank/DDBJ whole genome shotgun (WGS) entry which is preliminary data.</text>
</comment>
<dbReference type="HOGENOM" id="CLU_3061699_0_0_9"/>
<dbReference type="Proteomes" id="UP000006000">
    <property type="component" value="Unassembled WGS sequence"/>
</dbReference>
<dbReference type="EMBL" id="AAVL02000026">
    <property type="protein sequence ID" value="EDM52267.1"/>
    <property type="molecule type" value="Genomic_DNA"/>
</dbReference>
<proteinExistence type="predicted"/>
<gene>
    <name evidence="1" type="ORF">EUBVEN_00463</name>
</gene>
<protein>
    <submittedName>
        <fullName evidence="1">Uncharacterized protein</fullName>
    </submittedName>
</protein>
<name>A5Z457_9FIRM</name>
<reference evidence="1 2" key="1">
    <citation type="submission" date="2007-03" db="EMBL/GenBank/DDBJ databases">
        <authorList>
            <person name="Fulton L."/>
            <person name="Clifton S."/>
            <person name="Fulton B."/>
            <person name="Xu J."/>
            <person name="Minx P."/>
            <person name="Pepin K.H."/>
            <person name="Johnson M."/>
            <person name="Thiruvilangam P."/>
            <person name="Bhonagiri V."/>
            <person name="Nash W.E."/>
            <person name="Mardis E.R."/>
            <person name="Wilson R.K."/>
        </authorList>
    </citation>
    <scope>NUCLEOTIDE SEQUENCE [LARGE SCALE GENOMIC DNA]</scope>
    <source>
        <strain evidence="1 2">ATCC 27560</strain>
    </source>
</reference>
<dbReference type="AlphaFoldDB" id="A5Z457"/>
<reference evidence="1 2" key="2">
    <citation type="submission" date="2007-04" db="EMBL/GenBank/DDBJ databases">
        <title>Draft genome sequence of Eubacterium ventriosum (ATCC 27560).</title>
        <authorList>
            <person name="Sudarsanam P."/>
            <person name="Ley R."/>
            <person name="Guruge J."/>
            <person name="Turnbaugh P.J."/>
            <person name="Mahowald M."/>
            <person name="Liep D."/>
            <person name="Gordon J."/>
        </authorList>
    </citation>
    <scope>NUCLEOTIDE SEQUENCE [LARGE SCALE GENOMIC DNA]</scope>
    <source>
        <strain evidence="1 2">ATCC 27560</strain>
    </source>
</reference>
<organism evidence="1 2">
    <name type="scientific">Eubacterium ventriosum ATCC 27560</name>
    <dbReference type="NCBI Taxonomy" id="411463"/>
    <lineage>
        <taxon>Bacteria</taxon>
        <taxon>Bacillati</taxon>
        <taxon>Bacillota</taxon>
        <taxon>Clostridia</taxon>
        <taxon>Eubacteriales</taxon>
        <taxon>Eubacteriaceae</taxon>
        <taxon>Eubacterium</taxon>
    </lineage>
</organism>
<evidence type="ECO:0000313" key="1">
    <source>
        <dbReference type="EMBL" id="EDM52267.1"/>
    </source>
</evidence>
<sequence>MVEIKGFNEAYKAMLAKETVKKIHKKHTDNRVKELIAQGVDKEIAKVMASVGL</sequence>
<evidence type="ECO:0000313" key="2">
    <source>
        <dbReference type="Proteomes" id="UP000006000"/>
    </source>
</evidence>
<accession>A5Z457</accession>